<sequence>MPRRLHHFVHRHEARVGNTLTHLKSGLGGAIGIGAVGAAATLTHEPFLIAPFGASAVLLFGQPHSPLAQPANVIGGYLVATLVTLLALTVFPGAWVAAAAGVGIAIALMSMLRITHPPAGAIPILAATSTIQGGTLLGVVLGGSIGLVGVASLHHWLPPRHEYPKRRPAKDVAAP</sequence>
<evidence type="ECO:0000259" key="2">
    <source>
        <dbReference type="Pfam" id="PF04982"/>
    </source>
</evidence>
<feature type="transmembrane region" description="Helical" evidence="1">
    <location>
        <begin position="97"/>
        <end position="115"/>
    </location>
</feature>
<evidence type="ECO:0000256" key="1">
    <source>
        <dbReference type="SAM" id="Phobius"/>
    </source>
</evidence>
<proteinExistence type="predicted"/>
<dbReference type="PANTHER" id="PTHR33741:SF5">
    <property type="entry name" value="TRANSMEMBRANE PROTEIN DDB_G0269096-RELATED"/>
    <property type="match status" value="1"/>
</dbReference>
<dbReference type="InterPro" id="IPR058581">
    <property type="entry name" value="TM_HPP"/>
</dbReference>
<accession>A0A9X3IPR4</accession>
<feature type="transmembrane region" description="Helical" evidence="1">
    <location>
        <begin position="73"/>
        <end position="91"/>
    </location>
</feature>
<reference evidence="3" key="1">
    <citation type="submission" date="2022-11" db="EMBL/GenBank/DDBJ databases">
        <title>Biodiversity and phylogenetic relationships of bacteria.</title>
        <authorList>
            <person name="Machado R.A.R."/>
            <person name="Bhat A."/>
            <person name="Loulou A."/>
            <person name="Kallel S."/>
        </authorList>
    </citation>
    <scope>NUCLEOTIDE SEQUENCE</scope>
    <source>
        <strain evidence="3">K-TC2</strain>
    </source>
</reference>
<dbReference type="AlphaFoldDB" id="A0A9X3IPR4"/>
<dbReference type="RefSeq" id="WP_266341187.1">
    <property type="nucleotide sequence ID" value="NZ_JAPKNK010000016.1"/>
</dbReference>
<feature type="transmembrane region" description="Helical" evidence="1">
    <location>
        <begin position="21"/>
        <end position="40"/>
    </location>
</feature>
<gene>
    <name evidence="3" type="ORF">OSH07_23690</name>
</gene>
<dbReference type="Proteomes" id="UP001144805">
    <property type="component" value="Unassembled WGS sequence"/>
</dbReference>
<name>A0A9X3IPR4_9HYPH</name>
<keyword evidence="1" id="KW-1133">Transmembrane helix</keyword>
<dbReference type="EMBL" id="JAPKNK010000016">
    <property type="protein sequence ID" value="MCX5572225.1"/>
    <property type="molecule type" value="Genomic_DNA"/>
</dbReference>
<evidence type="ECO:0000313" key="4">
    <source>
        <dbReference type="Proteomes" id="UP001144805"/>
    </source>
</evidence>
<evidence type="ECO:0000313" key="3">
    <source>
        <dbReference type="EMBL" id="MCX5572225.1"/>
    </source>
</evidence>
<feature type="domain" description="HPP transmembrane region" evidence="2">
    <location>
        <begin position="18"/>
        <end position="164"/>
    </location>
</feature>
<comment type="caution">
    <text evidence="3">The sequence shown here is derived from an EMBL/GenBank/DDBJ whole genome shotgun (WGS) entry which is preliminary data.</text>
</comment>
<dbReference type="InterPro" id="IPR007065">
    <property type="entry name" value="HPP"/>
</dbReference>
<protein>
    <submittedName>
        <fullName evidence="3">HPP family protein</fullName>
    </submittedName>
</protein>
<dbReference type="Pfam" id="PF04982">
    <property type="entry name" value="TM_HPP"/>
    <property type="match status" value="1"/>
</dbReference>
<keyword evidence="1" id="KW-0472">Membrane</keyword>
<feature type="transmembrane region" description="Helical" evidence="1">
    <location>
        <begin position="136"/>
        <end position="157"/>
    </location>
</feature>
<keyword evidence="1" id="KW-0812">Transmembrane</keyword>
<keyword evidence="4" id="KW-1185">Reference proteome</keyword>
<organism evidence="3 4">
    <name type="scientific">Kaistia nematophila</name>
    <dbReference type="NCBI Taxonomy" id="2994654"/>
    <lineage>
        <taxon>Bacteria</taxon>
        <taxon>Pseudomonadati</taxon>
        <taxon>Pseudomonadota</taxon>
        <taxon>Alphaproteobacteria</taxon>
        <taxon>Hyphomicrobiales</taxon>
        <taxon>Kaistiaceae</taxon>
        <taxon>Kaistia</taxon>
    </lineage>
</organism>
<dbReference type="PANTHER" id="PTHR33741">
    <property type="entry name" value="TRANSMEMBRANE PROTEIN DDB_G0269096-RELATED"/>
    <property type="match status" value="1"/>
</dbReference>